<name>A0AAV2CI84_9ROSI</name>
<protein>
    <submittedName>
        <fullName evidence="2">Uncharacterized protein</fullName>
    </submittedName>
</protein>
<dbReference type="Proteomes" id="UP001497516">
    <property type="component" value="Chromosome 1"/>
</dbReference>
<sequence length="235" mass="26325">MNSDAMKALPLDYPSIIARPATTIPCFKKPPGISLFYTVFSRFSDTFVFLIVALLSYSGLVVTATIGTQTSLGRNGRIFFLGFLTGLAYPFIFLYFHKIHQWRKTEFAQRVFFSPPGIPSQCVGFTIKMGLYLFYVWGGVYSSALALTVFFGILMMVSMYLSLRPAFDYYIIDSSLSGLCLYVLLAKRDVNGDADSMVFLPWLVGTLCFLIVAFRHYFEGKANKAENPEAEAVAK</sequence>
<dbReference type="EMBL" id="OZ034813">
    <property type="protein sequence ID" value="CAL1355626.1"/>
    <property type="molecule type" value="Genomic_DNA"/>
</dbReference>
<feature type="transmembrane region" description="Helical" evidence="1">
    <location>
        <begin position="169"/>
        <end position="186"/>
    </location>
</feature>
<keyword evidence="3" id="KW-1185">Reference proteome</keyword>
<keyword evidence="1" id="KW-0812">Transmembrane</keyword>
<dbReference type="AlphaFoldDB" id="A0AAV2CI84"/>
<proteinExistence type="predicted"/>
<feature type="transmembrane region" description="Helical" evidence="1">
    <location>
        <begin position="198"/>
        <end position="218"/>
    </location>
</feature>
<evidence type="ECO:0000313" key="2">
    <source>
        <dbReference type="EMBL" id="CAL1355626.1"/>
    </source>
</evidence>
<evidence type="ECO:0000256" key="1">
    <source>
        <dbReference type="SAM" id="Phobius"/>
    </source>
</evidence>
<gene>
    <name evidence="2" type="ORF">LTRI10_LOCUS3377</name>
</gene>
<reference evidence="2 3" key="1">
    <citation type="submission" date="2024-04" db="EMBL/GenBank/DDBJ databases">
        <authorList>
            <person name="Fracassetti M."/>
        </authorList>
    </citation>
    <scope>NUCLEOTIDE SEQUENCE [LARGE SCALE GENOMIC DNA]</scope>
</reference>
<feature type="transmembrane region" description="Helical" evidence="1">
    <location>
        <begin position="78"/>
        <end position="97"/>
    </location>
</feature>
<keyword evidence="1" id="KW-1133">Transmembrane helix</keyword>
<keyword evidence="1" id="KW-0472">Membrane</keyword>
<feature type="transmembrane region" description="Helical" evidence="1">
    <location>
        <begin position="47"/>
        <end position="66"/>
    </location>
</feature>
<organism evidence="2 3">
    <name type="scientific">Linum trigynum</name>
    <dbReference type="NCBI Taxonomy" id="586398"/>
    <lineage>
        <taxon>Eukaryota</taxon>
        <taxon>Viridiplantae</taxon>
        <taxon>Streptophyta</taxon>
        <taxon>Embryophyta</taxon>
        <taxon>Tracheophyta</taxon>
        <taxon>Spermatophyta</taxon>
        <taxon>Magnoliopsida</taxon>
        <taxon>eudicotyledons</taxon>
        <taxon>Gunneridae</taxon>
        <taxon>Pentapetalae</taxon>
        <taxon>rosids</taxon>
        <taxon>fabids</taxon>
        <taxon>Malpighiales</taxon>
        <taxon>Linaceae</taxon>
        <taxon>Linum</taxon>
    </lineage>
</organism>
<evidence type="ECO:0000313" key="3">
    <source>
        <dbReference type="Proteomes" id="UP001497516"/>
    </source>
</evidence>
<accession>A0AAV2CI84</accession>